<dbReference type="OrthoDB" id="10469723at2759"/>
<dbReference type="Proteomes" id="UP001155660">
    <property type="component" value="Chromosome A7"/>
</dbReference>
<organism evidence="3">
    <name type="scientific">Cyprinus carpio</name>
    <name type="common">Common carp</name>
    <dbReference type="NCBI Taxonomy" id="7962"/>
    <lineage>
        <taxon>Eukaryota</taxon>
        <taxon>Metazoa</taxon>
        <taxon>Chordata</taxon>
        <taxon>Craniata</taxon>
        <taxon>Vertebrata</taxon>
        <taxon>Euteleostomi</taxon>
        <taxon>Actinopterygii</taxon>
        <taxon>Neopterygii</taxon>
        <taxon>Teleostei</taxon>
        <taxon>Ostariophysi</taxon>
        <taxon>Cypriniformes</taxon>
        <taxon>Cyprinidae</taxon>
        <taxon>Cyprininae</taxon>
        <taxon>Cyprinus</taxon>
    </lineage>
</organism>
<feature type="domain" description="Core Histone H2A/H2B/H3" evidence="2">
    <location>
        <begin position="17"/>
        <end position="70"/>
    </location>
</feature>
<dbReference type="GO" id="GO:0003677">
    <property type="term" value="F:DNA binding"/>
    <property type="evidence" value="ECO:0007669"/>
    <property type="project" value="InterPro"/>
</dbReference>
<gene>
    <name evidence="3" type="primary">LOC122145762</name>
</gene>
<feature type="region of interest" description="Disordered" evidence="1">
    <location>
        <begin position="1"/>
        <end position="28"/>
    </location>
</feature>
<evidence type="ECO:0000256" key="1">
    <source>
        <dbReference type="SAM" id="MobiDB-lite"/>
    </source>
</evidence>
<dbReference type="PANTHER" id="PTHR23428">
    <property type="entry name" value="HISTONE H2B"/>
    <property type="match status" value="1"/>
</dbReference>
<dbReference type="InterPro" id="IPR007125">
    <property type="entry name" value="H2A/H2B/H3"/>
</dbReference>
<sequence length="127" mass="14098">MAKSAPKKGVTKSAGKGGKKRKRSRKESYAINEYKVLNQVHPDTGISSKAMGIINSFVNDILERISGESRVAHYNKLQHHIERDPDRRASAAAGELDKHAESEEQRPSPNTPAPSKALSHQRNQKLF</sequence>
<evidence type="ECO:0000259" key="2">
    <source>
        <dbReference type="Pfam" id="PF00125"/>
    </source>
</evidence>
<accession>A0A9R0B0P8</accession>
<dbReference type="SMART" id="SM00427">
    <property type="entry name" value="H2B"/>
    <property type="match status" value="1"/>
</dbReference>
<dbReference type="InterPro" id="IPR000558">
    <property type="entry name" value="Histone_H2B"/>
</dbReference>
<reference evidence="3" key="1">
    <citation type="submission" date="2025-08" db="UniProtKB">
        <authorList>
            <consortium name="RefSeq"/>
        </authorList>
    </citation>
    <scope>IDENTIFICATION</scope>
    <source>
        <tissue evidence="3">Muscle</tissue>
    </source>
</reference>
<feature type="compositionally biased region" description="Basic and acidic residues" evidence="1">
    <location>
        <begin position="79"/>
        <end position="106"/>
    </location>
</feature>
<dbReference type="AlphaFoldDB" id="A0A9R0B0P8"/>
<dbReference type="GO" id="GO:0030527">
    <property type="term" value="F:structural constituent of chromatin"/>
    <property type="evidence" value="ECO:0007669"/>
    <property type="project" value="InterPro"/>
</dbReference>
<feature type="compositionally biased region" description="Polar residues" evidence="1">
    <location>
        <begin position="118"/>
        <end position="127"/>
    </location>
</feature>
<evidence type="ECO:0000313" key="3">
    <source>
        <dbReference type="RefSeq" id="XP_042617260.1"/>
    </source>
</evidence>
<dbReference type="GeneID" id="122145762"/>
<dbReference type="GO" id="GO:0000786">
    <property type="term" value="C:nucleosome"/>
    <property type="evidence" value="ECO:0007669"/>
    <property type="project" value="InterPro"/>
</dbReference>
<dbReference type="KEGG" id="ccar:122145762"/>
<proteinExistence type="predicted"/>
<dbReference type="RefSeq" id="XP_042617260.1">
    <property type="nucleotide sequence ID" value="XM_042761326.1"/>
</dbReference>
<feature type="region of interest" description="Disordered" evidence="1">
    <location>
        <begin position="78"/>
        <end position="127"/>
    </location>
</feature>
<protein>
    <submittedName>
        <fullName evidence="3">Histone H2B-like</fullName>
    </submittedName>
</protein>
<dbReference type="Pfam" id="PF00125">
    <property type="entry name" value="Histone"/>
    <property type="match status" value="1"/>
</dbReference>
<name>A0A9R0B0P8_CYPCA</name>
<feature type="compositionally biased region" description="Basic residues" evidence="1">
    <location>
        <begin position="1"/>
        <end position="10"/>
    </location>
</feature>